<dbReference type="EMBL" id="FTNM01000001">
    <property type="protein sequence ID" value="SIQ62611.1"/>
    <property type="molecule type" value="Genomic_DNA"/>
</dbReference>
<dbReference type="RefSeq" id="WP_007652257.1">
    <property type="nucleotide sequence ID" value="NZ_FTNM01000001.1"/>
</dbReference>
<proteinExistence type="predicted"/>
<protein>
    <recommendedName>
        <fullName evidence="3">SpoIIAA-like</fullName>
    </recommendedName>
</protein>
<evidence type="ECO:0000313" key="2">
    <source>
        <dbReference type="Proteomes" id="UP000185924"/>
    </source>
</evidence>
<evidence type="ECO:0000313" key="1">
    <source>
        <dbReference type="EMBL" id="SIQ62611.1"/>
    </source>
</evidence>
<evidence type="ECO:0008006" key="3">
    <source>
        <dbReference type="Google" id="ProtNLM"/>
    </source>
</evidence>
<reference evidence="2" key="1">
    <citation type="submission" date="2017-01" db="EMBL/GenBank/DDBJ databases">
        <authorList>
            <person name="Varghese N."/>
            <person name="Submissions S."/>
        </authorList>
    </citation>
    <scope>NUCLEOTIDE SEQUENCE [LARGE SCALE GENOMIC DNA]</scope>
    <source>
        <strain evidence="2">DM9</strain>
    </source>
</reference>
<gene>
    <name evidence="1" type="ORF">SAMN05421545_0783</name>
</gene>
<organism evidence="1 2">
    <name type="scientific">Pontibacter lucknowensis</name>
    <dbReference type="NCBI Taxonomy" id="1077936"/>
    <lineage>
        <taxon>Bacteria</taxon>
        <taxon>Pseudomonadati</taxon>
        <taxon>Bacteroidota</taxon>
        <taxon>Cytophagia</taxon>
        <taxon>Cytophagales</taxon>
        <taxon>Hymenobacteraceae</taxon>
        <taxon>Pontibacter</taxon>
    </lineage>
</organism>
<accession>A0A1N6UAS4</accession>
<dbReference type="Proteomes" id="UP000185924">
    <property type="component" value="Unassembled WGS sequence"/>
</dbReference>
<dbReference type="STRING" id="1077936.SAMN05421545_0783"/>
<name>A0A1N6UAS4_9BACT</name>
<dbReference type="AlphaFoldDB" id="A0A1N6UAS4"/>
<sequence length="131" mass="15260">MRHIKLLTTDSLTLEYNAVEDYIAATWHGAFTSEVIKQGYEQILFFLQKERCHKLLDNHYDVQGLWVDLTDWLAYDWHPRAEQAGLQYHAAVYSQDYFSRLSTDRAIQMVRDGIANGFETAENAEGWLNSL</sequence>
<dbReference type="OrthoDB" id="893408at2"/>
<keyword evidence="2" id="KW-1185">Reference proteome</keyword>